<dbReference type="AlphaFoldDB" id="A0AAN8MP83"/>
<evidence type="ECO:0000256" key="1">
    <source>
        <dbReference type="SAM" id="SignalP"/>
    </source>
</evidence>
<feature type="signal peptide" evidence="1">
    <location>
        <begin position="1"/>
        <end position="21"/>
    </location>
</feature>
<feature type="chain" id="PRO_5042979439" evidence="1">
    <location>
        <begin position="22"/>
        <end position="116"/>
    </location>
</feature>
<protein>
    <submittedName>
        <fullName evidence="2">Uncharacterized protein</fullName>
    </submittedName>
</protein>
<keyword evidence="1" id="KW-0732">Signal</keyword>
<organism evidence="2 3">
    <name type="scientific">Orbilia javanica</name>
    <dbReference type="NCBI Taxonomy" id="47235"/>
    <lineage>
        <taxon>Eukaryota</taxon>
        <taxon>Fungi</taxon>
        <taxon>Dikarya</taxon>
        <taxon>Ascomycota</taxon>
        <taxon>Pezizomycotina</taxon>
        <taxon>Orbiliomycetes</taxon>
        <taxon>Orbiliales</taxon>
        <taxon>Orbiliaceae</taxon>
        <taxon>Orbilia</taxon>
    </lineage>
</organism>
<dbReference type="Proteomes" id="UP001313282">
    <property type="component" value="Unassembled WGS sequence"/>
</dbReference>
<accession>A0AAN8MP83</accession>
<comment type="caution">
    <text evidence="2">The sequence shown here is derived from an EMBL/GenBank/DDBJ whole genome shotgun (WGS) entry which is preliminary data.</text>
</comment>
<dbReference type="EMBL" id="JAVHNR010000012">
    <property type="protein sequence ID" value="KAK6329965.1"/>
    <property type="molecule type" value="Genomic_DNA"/>
</dbReference>
<evidence type="ECO:0000313" key="3">
    <source>
        <dbReference type="Proteomes" id="UP001313282"/>
    </source>
</evidence>
<sequence>MKVTITILAAFALAGISPAIASPTLAKEKRATCDCTNEKKRDLSAVAADPVVVPALPVIDTANTPDPSRDNCLKQLEQYGVYADIRCAGYGAPLDLINSYRGDKAAAVKKAAPAVN</sequence>
<proteinExistence type="predicted"/>
<keyword evidence="3" id="KW-1185">Reference proteome</keyword>
<gene>
    <name evidence="2" type="ORF">TWF718_003392</name>
</gene>
<reference evidence="2 3" key="1">
    <citation type="submission" date="2019-10" db="EMBL/GenBank/DDBJ databases">
        <authorList>
            <person name="Palmer J.M."/>
        </authorList>
    </citation>
    <scope>NUCLEOTIDE SEQUENCE [LARGE SCALE GENOMIC DNA]</scope>
    <source>
        <strain evidence="2 3">TWF718</strain>
    </source>
</reference>
<name>A0AAN8MP83_9PEZI</name>
<evidence type="ECO:0000313" key="2">
    <source>
        <dbReference type="EMBL" id="KAK6329965.1"/>
    </source>
</evidence>